<evidence type="ECO:0000313" key="2">
    <source>
        <dbReference type="EMBL" id="KIK53634.1"/>
    </source>
</evidence>
<dbReference type="HOGENOM" id="CLU_1023286_0_0_1"/>
<keyword evidence="3" id="KW-1185">Reference proteome</keyword>
<evidence type="ECO:0000313" key="3">
    <source>
        <dbReference type="Proteomes" id="UP000053593"/>
    </source>
</evidence>
<sequence length="272" mass="29364">MAQDWGRTILYAPQTGKSDELEGRRMDVKGREEWKPEILEHLQGFMALEKGKGEVREEYCIADSPRAVKGVVGRQDFTPIRNIPAFWAVTNPFRTKEELVEVPNPSNVGPRAQKHLQNANVQVTTEIRAPTVSVAVPQAVNMYPPPLLPRASRPATAFAAPPAIPVTGPVVAPLAGLPDYNDGRTPVVAVGTNIAGNRTVPSGNIHNVVYVPQQSYVPYGTGVGAAGGSPPGPPPPPPLRRYMYAPFHHSGSHTSNTLARLQGGRGYGHQRQ</sequence>
<reference evidence="2 3" key="1">
    <citation type="submission" date="2014-04" db="EMBL/GenBank/DDBJ databases">
        <title>Evolutionary Origins and Diversification of the Mycorrhizal Mutualists.</title>
        <authorList>
            <consortium name="DOE Joint Genome Institute"/>
            <consortium name="Mycorrhizal Genomics Consortium"/>
            <person name="Kohler A."/>
            <person name="Kuo A."/>
            <person name="Nagy L.G."/>
            <person name="Floudas D."/>
            <person name="Copeland A."/>
            <person name="Barry K.W."/>
            <person name="Cichocki N."/>
            <person name="Veneault-Fourrey C."/>
            <person name="LaButti K."/>
            <person name="Lindquist E.A."/>
            <person name="Lipzen A."/>
            <person name="Lundell T."/>
            <person name="Morin E."/>
            <person name="Murat C."/>
            <person name="Riley R."/>
            <person name="Ohm R."/>
            <person name="Sun H."/>
            <person name="Tunlid A."/>
            <person name="Henrissat B."/>
            <person name="Grigoriev I.V."/>
            <person name="Hibbett D.S."/>
            <person name="Martin F."/>
        </authorList>
    </citation>
    <scope>NUCLEOTIDE SEQUENCE [LARGE SCALE GENOMIC DNA]</scope>
    <source>
        <strain evidence="2 3">FD-317 M1</strain>
    </source>
</reference>
<dbReference type="AlphaFoldDB" id="A0A0D0BVF1"/>
<name>A0A0D0BVF1_9AGAR</name>
<accession>A0A0D0BVF1</accession>
<protein>
    <submittedName>
        <fullName evidence="2">Uncharacterized protein</fullName>
    </submittedName>
</protein>
<dbReference type="Proteomes" id="UP000053593">
    <property type="component" value="Unassembled WGS sequence"/>
</dbReference>
<feature type="region of interest" description="Disordered" evidence="1">
    <location>
        <begin position="248"/>
        <end position="272"/>
    </location>
</feature>
<gene>
    <name evidence="2" type="ORF">GYMLUDRAFT_250221</name>
</gene>
<feature type="compositionally biased region" description="Gly residues" evidence="1">
    <location>
        <begin position="263"/>
        <end position="272"/>
    </location>
</feature>
<organism evidence="2 3">
    <name type="scientific">Collybiopsis luxurians FD-317 M1</name>
    <dbReference type="NCBI Taxonomy" id="944289"/>
    <lineage>
        <taxon>Eukaryota</taxon>
        <taxon>Fungi</taxon>
        <taxon>Dikarya</taxon>
        <taxon>Basidiomycota</taxon>
        <taxon>Agaricomycotina</taxon>
        <taxon>Agaricomycetes</taxon>
        <taxon>Agaricomycetidae</taxon>
        <taxon>Agaricales</taxon>
        <taxon>Marasmiineae</taxon>
        <taxon>Omphalotaceae</taxon>
        <taxon>Collybiopsis</taxon>
        <taxon>Collybiopsis luxurians</taxon>
    </lineage>
</organism>
<proteinExistence type="predicted"/>
<evidence type="ECO:0000256" key="1">
    <source>
        <dbReference type="SAM" id="MobiDB-lite"/>
    </source>
</evidence>
<dbReference type="EMBL" id="KN834826">
    <property type="protein sequence ID" value="KIK53634.1"/>
    <property type="molecule type" value="Genomic_DNA"/>
</dbReference>